<evidence type="ECO:0000313" key="24">
    <source>
        <dbReference type="Proteomes" id="UP000189703"/>
    </source>
</evidence>
<evidence type="ECO:0000256" key="16">
    <source>
        <dbReference type="ARBA" id="ARBA00023136"/>
    </source>
</evidence>
<evidence type="ECO:0000256" key="6">
    <source>
        <dbReference type="ARBA" id="ARBA00022553"/>
    </source>
</evidence>
<evidence type="ECO:0000256" key="3">
    <source>
        <dbReference type="ARBA" id="ARBA00012513"/>
    </source>
</evidence>
<evidence type="ECO:0000256" key="19">
    <source>
        <dbReference type="ARBA" id="ARBA00047899"/>
    </source>
</evidence>
<dbReference type="InterPro" id="IPR008271">
    <property type="entry name" value="Ser/Thr_kinase_AS"/>
</dbReference>
<evidence type="ECO:0000256" key="15">
    <source>
        <dbReference type="ARBA" id="ARBA00022989"/>
    </source>
</evidence>
<dbReference type="FunFam" id="3.80.10.10:FF:001158">
    <property type="entry name" value="Leucine-rich repeat protein kinase family protein"/>
    <property type="match status" value="1"/>
</dbReference>
<organism evidence="24 25">
    <name type="scientific">Nelumbo nucifera</name>
    <name type="common">Sacred lotus</name>
    <dbReference type="NCBI Taxonomy" id="4432"/>
    <lineage>
        <taxon>Eukaryota</taxon>
        <taxon>Viridiplantae</taxon>
        <taxon>Streptophyta</taxon>
        <taxon>Embryophyta</taxon>
        <taxon>Tracheophyta</taxon>
        <taxon>Spermatophyta</taxon>
        <taxon>Magnoliopsida</taxon>
        <taxon>Proteales</taxon>
        <taxon>Nelumbonaceae</taxon>
        <taxon>Nelumbo</taxon>
    </lineage>
</organism>
<evidence type="ECO:0000313" key="25">
    <source>
        <dbReference type="RefSeq" id="XP_010262816.1"/>
    </source>
</evidence>
<evidence type="ECO:0000256" key="5">
    <source>
        <dbReference type="ARBA" id="ARBA00022527"/>
    </source>
</evidence>
<evidence type="ECO:0000256" key="10">
    <source>
        <dbReference type="ARBA" id="ARBA00022729"/>
    </source>
</evidence>
<dbReference type="InterPro" id="IPR032675">
    <property type="entry name" value="LRR_dom_sf"/>
</dbReference>
<feature type="transmembrane region" description="Helical" evidence="22">
    <location>
        <begin position="668"/>
        <end position="689"/>
    </location>
</feature>
<keyword evidence="11" id="KW-0677">Repeat</keyword>
<keyword evidence="7" id="KW-0433">Leucine-rich repeat</keyword>
<keyword evidence="5" id="KW-0723">Serine/threonine-protein kinase</keyword>
<evidence type="ECO:0000256" key="21">
    <source>
        <dbReference type="PROSITE-ProRule" id="PRU10141"/>
    </source>
</evidence>
<dbReference type="InParanoid" id="A0A1U8AJU7"/>
<evidence type="ECO:0000256" key="2">
    <source>
        <dbReference type="ARBA" id="ARBA00008684"/>
    </source>
</evidence>
<evidence type="ECO:0000256" key="9">
    <source>
        <dbReference type="ARBA" id="ARBA00022692"/>
    </source>
</evidence>
<keyword evidence="13" id="KW-0418">Kinase</keyword>
<dbReference type="Gene3D" id="1.10.510.10">
    <property type="entry name" value="Transferase(Phosphotransferase) domain 1"/>
    <property type="match status" value="1"/>
</dbReference>
<keyword evidence="10" id="KW-0732">Signal</keyword>
<keyword evidence="12 21" id="KW-0547">Nucleotide-binding</keyword>
<dbReference type="GO" id="GO:0004674">
    <property type="term" value="F:protein serine/threonine kinase activity"/>
    <property type="evidence" value="ECO:0007669"/>
    <property type="project" value="UniProtKB-KW"/>
</dbReference>
<dbReference type="SUPFAM" id="SSF56112">
    <property type="entry name" value="Protein kinase-like (PK-like)"/>
    <property type="match status" value="1"/>
</dbReference>
<dbReference type="Pfam" id="PF00069">
    <property type="entry name" value="Pkinase"/>
    <property type="match status" value="1"/>
</dbReference>
<evidence type="ECO:0000256" key="13">
    <source>
        <dbReference type="ARBA" id="ARBA00022777"/>
    </source>
</evidence>
<evidence type="ECO:0000256" key="18">
    <source>
        <dbReference type="ARBA" id="ARBA00023180"/>
    </source>
</evidence>
<dbReference type="Gene3D" id="3.30.200.20">
    <property type="entry name" value="Phosphorylase Kinase, domain 1"/>
    <property type="match status" value="1"/>
</dbReference>
<dbReference type="Proteomes" id="UP000189703">
    <property type="component" value="Unplaced"/>
</dbReference>
<reference evidence="25" key="1">
    <citation type="submission" date="2025-08" db="UniProtKB">
        <authorList>
            <consortium name="RefSeq"/>
        </authorList>
    </citation>
    <scope>IDENTIFICATION</scope>
</reference>
<dbReference type="FunFam" id="3.80.10.10:FF:000275">
    <property type="entry name" value="Leucine-rich repeat receptor-like protein kinase"/>
    <property type="match status" value="1"/>
</dbReference>
<evidence type="ECO:0000256" key="20">
    <source>
        <dbReference type="ARBA" id="ARBA00048679"/>
    </source>
</evidence>
<evidence type="ECO:0000256" key="14">
    <source>
        <dbReference type="ARBA" id="ARBA00022840"/>
    </source>
</evidence>
<dbReference type="Pfam" id="PF00560">
    <property type="entry name" value="LRR_1"/>
    <property type="match status" value="9"/>
</dbReference>
<dbReference type="RefSeq" id="XP_010262816.1">
    <property type="nucleotide sequence ID" value="XM_010264514.1"/>
</dbReference>
<dbReference type="PANTHER" id="PTHR27008:SF592">
    <property type="entry name" value="LEUCINE-RICH REPEAT RECEPTOR-LIKE PROTEIN KINASE FAMILY PROTEIN-RELATED"/>
    <property type="match status" value="1"/>
</dbReference>
<dbReference type="InterPro" id="IPR001611">
    <property type="entry name" value="Leu-rich_rpt"/>
</dbReference>
<dbReference type="Pfam" id="PF08263">
    <property type="entry name" value="LRRNT_2"/>
    <property type="match status" value="1"/>
</dbReference>
<dbReference type="InterPro" id="IPR000719">
    <property type="entry name" value="Prot_kinase_dom"/>
</dbReference>
<accession>A0A1U8AJU7</accession>
<dbReference type="Pfam" id="PF13855">
    <property type="entry name" value="LRR_8"/>
    <property type="match status" value="1"/>
</dbReference>
<keyword evidence="15 22" id="KW-1133">Transmembrane helix</keyword>
<dbReference type="InterPro" id="IPR011009">
    <property type="entry name" value="Kinase-like_dom_sf"/>
</dbReference>
<keyword evidence="8" id="KW-0808">Transferase</keyword>
<dbReference type="SMART" id="SM00365">
    <property type="entry name" value="LRR_SD22"/>
    <property type="match status" value="5"/>
</dbReference>
<dbReference type="SMART" id="SM00220">
    <property type="entry name" value="S_TKc"/>
    <property type="match status" value="1"/>
</dbReference>
<dbReference type="InterPro" id="IPR003591">
    <property type="entry name" value="Leu-rich_rpt_typical-subtyp"/>
</dbReference>
<dbReference type="InterPro" id="IPR013210">
    <property type="entry name" value="LRR_N_plant-typ"/>
</dbReference>
<comment type="subcellular location">
    <subcellularLocation>
        <location evidence="1">Cell membrane</location>
        <topology evidence="1">Single-pass type I membrane protein</topology>
    </subcellularLocation>
</comment>
<dbReference type="PROSITE" id="PS50011">
    <property type="entry name" value="PROTEIN_KINASE_DOM"/>
    <property type="match status" value="1"/>
</dbReference>
<dbReference type="FunFam" id="3.30.200.20:FF:000432">
    <property type="entry name" value="LRR receptor-like serine/threonine-protein kinase EFR"/>
    <property type="match status" value="1"/>
</dbReference>
<evidence type="ECO:0000256" key="7">
    <source>
        <dbReference type="ARBA" id="ARBA00022614"/>
    </source>
</evidence>
<dbReference type="GO" id="GO:0005886">
    <property type="term" value="C:plasma membrane"/>
    <property type="evidence" value="ECO:0007669"/>
    <property type="project" value="UniProtKB-SubCell"/>
</dbReference>
<comment type="catalytic activity">
    <reaction evidence="20">
        <text>L-seryl-[protein] + ATP = O-phospho-L-seryl-[protein] + ADP + H(+)</text>
        <dbReference type="Rhea" id="RHEA:17989"/>
        <dbReference type="Rhea" id="RHEA-COMP:9863"/>
        <dbReference type="Rhea" id="RHEA-COMP:11604"/>
        <dbReference type="ChEBI" id="CHEBI:15378"/>
        <dbReference type="ChEBI" id="CHEBI:29999"/>
        <dbReference type="ChEBI" id="CHEBI:30616"/>
        <dbReference type="ChEBI" id="CHEBI:83421"/>
        <dbReference type="ChEBI" id="CHEBI:456216"/>
        <dbReference type="EC" id="2.7.11.1"/>
    </reaction>
</comment>
<dbReference type="AlphaFoldDB" id="A0A1U8AJU7"/>
<feature type="domain" description="Protein kinase" evidence="23">
    <location>
        <begin position="729"/>
        <end position="1042"/>
    </location>
</feature>
<comment type="similarity">
    <text evidence="2">Belongs to the protein kinase superfamily. Ser/Thr protein kinase family.</text>
</comment>
<dbReference type="InterPro" id="IPR051809">
    <property type="entry name" value="Plant_receptor-like_S/T_kinase"/>
</dbReference>
<comment type="catalytic activity">
    <reaction evidence="19">
        <text>L-threonyl-[protein] + ATP = O-phospho-L-threonyl-[protein] + ADP + H(+)</text>
        <dbReference type="Rhea" id="RHEA:46608"/>
        <dbReference type="Rhea" id="RHEA-COMP:11060"/>
        <dbReference type="Rhea" id="RHEA-COMP:11605"/>
        <dbReference type="ChEBI" id="CHEBI:15378"/>
        <dbReference type="ChEBI" id="CHEBI:30013"/>
        <dbReference type="ChEBI" id="CHEBI:30616"/>
        <dbReference type="ChEBI" id="CHEBI:61977"/>
        <dbReference type="ChEBI" id="CHEBI:456216"/>
        <dbReference type="EC" id="2.7.11.1"/>
    </reaction>
</comment>
<dbReference type="eggNOG" id="ENOG502QPYS">
    <property type="taxonomic scope" value="Eukaryota"/>
</dbReference>
<gene>
    <name evidence="25" type="primary">LOC104601242</name>
</gene>
<keyword evidence="17" id="KW-0675">Receptor</keyword>
<dbReference type="GeneID" id="104601242"/>
<keyword evidence="16 22" id="KW-0472">Membrane</keyword>
<keyword evidence="18" id="KW-0325">Glycoprotein</keyword>
<sequence length="1064" mass="116652">MAAVCFISVSKNKSSEMLLSFITRIVLLSSLNLLLGYSESTLAATFGNDTDRLALIEFNRQIIDPLGVLSSWNDSTHLCQWYGVTCDERNQRVTSLNLEGHKLAGTMSPYVGNLSFLVFINLQNNSFHGNIPQEVGRLLSLQGILLNNNSFGGEIPVNLSRCSNLMDLRFEFNSLEGKVPAELGSLTKLVTLSLRGNDLTGGIPTSIGNLSSLRFLSLARNNLNGTIPDVFGQMKSMQHFGLQLNQLSSTIPSSIYNLSSITYIALTNNKLHGSLRPDIGLIFPNLQILWIGGNRFTGPIPISLANASGLIEIDIPYNNFTGPVPLSLGHIKTLQWLNLANNHIGRGEADDLNFIASLINCSDLWTLRLQNCNFGGILPNSIANLSTRLTWLSLGFNKIVGKIPIGIENLENLIFLDMRQNFFKGSIPDFVGKLSVLEGLLLDGNRFSGEVPSSIGNLTKLVKLYLQNNNLGGRIPSTISSCQGLQEVILSYNELNDTIPKEAFGLSSLSVVLDISHNSLTGTLPLEVGNLKNLGRLDVSFNRLSGEIPSMLGDCSSLEHLYMQSNFFRGSIPSSFSNLKAIQDLDLSNNNLSGQIPEFLGTLQFLLYLNLSFNNLEGEVPVAGVFENASVISISGNSRLCGGIPELELQACLMEESKKKGTSLALKLIPAIVGVVLLLTAFIFFVIWLRKPKKISSSNSSPGESSTQTFGKRHLRVSYEELFKATDGFSTDNLIGSGSSGAVYKGILNQVTFAVKVLNIQQQRASKSFMTECNAMRNILHRNLIKIITACSSMDVMGNEFKALVFEFMPNGSLEDWLHPGEEGNTRPRKLSFLEKLNIAIDVASALQYLHHQCHVPIVHCDLKPGNVLLDNDMTAHVSDFGISRLLSRSTKNSFQNQSSSVALKGTIGYAAPEYGMGLKVSTHGDVYSYGILLLEMFTGRRPTDEIFKDVLNLHNFCKAALPEKVMEIAGPLFLYEEEAEQIGSVEVPCSNELLNGLEEKIQKCLISVIGIGVACSAESPRERMDMNEVTREMHLIRDIFLGSGNHRYHGLMHPSSLLIVLIS</sequence>
<keyword evidence="9 22" id="KW-0812">Transmembrane</keyword>
<evidence type="ECO:0000256" key="17">
    <source>
        <dbReference type="ARBA" id="ARBA00023170"/>
    </source>
</evidence>
<dbReference type="InterPro" id="IPR017441">
    <property type="entry name" value="Protein_kinase_ATP_BS"/>
</dbReference>
<evidence type="ECO:0000256" key="22">
    <source>
        <dbReference type="SAM" id="Phobius"/>
    </source>
</evidence>
<evidence type="ECO:0000256" key="11">
    <source>
        <dbReference type="ARBA" id="ARBA00022737"/>
    </source>
</evidence>
<dbReference type="SMART" id="SM00369">
    <property type="entry name" value="LRR_TYP"/>
    <property type="match status" value="7"/>
</dbReference>
<evidence type="ECO:0000256" key="1">
    <source>
        <dbReference type="ARBA" id="ARBA00004251"/>
    </source>
</evidence>
<dbReference type="PANTHER" id="PTHR27008">
    <property type="entry name" value="OS04G0122200 PROTEIN"/>
    <property type="match status" value="1"/>
</dbReference>
<name>A0A1U8AJU7_NELNU</name>
<dbReference type="PROSITE" id="PS00107">
    <property type="entry name" value="PROTEIN_KINASE_ATP"/>
    <property type="match status" value="1"/>
</dbReference>
<feature type="binding site" evidence="21">
    <location>
        <position position="756"/>
    </location>
    <ligand>
        <name>ATP</name>
        <dbReference type="ChEBI" id="CHEBI:30616"/>
    </ligand>
</feature>
<protein>
    <recommendedName>
        <fullName evidence="3">non-specific serine/threonine protein kinase</fullName>
        <ecNumber evidence="3">2.7.11.1</ecNumber>
    </recommendedName>
</protein>
<proteinExistence type="inferred from homology"/>
<dbReference type="FunFam" id="1.10.510.10:FF:000358">
    <property type="entry name" value="Putative leucine-rich repeat receptor-like serine/threonine-protein kinase"/>
    <property type="match status" value="1"/>
</dbReference>
<evidence type="ECO:0000256" key="12">
    <source>
        <dbReference type="ARBA" id="ARBA00022741"/>
    </source>
</evidence>
<dbReference type="KEGG" id="nnu:104601242"/>
<dbReference type="Gene3D" id="3.80.10.10">
    <property type="entry name" value="Ribonuclease Inhibitor"/>
    <property type="match status" value="3"/>
</dbReference>
<keyword evidence="24" id="KW-1185">Reference proteome</keyword>
<evidence type="ECO:0000259" key="23">
    <source>
        <dbReference type="PROSITE" id="PS50011"/>
    </source>
</evidence>
<dbReference type="SUPFAM" id="SSF52058">
    <property type="entry name" value="L domain-like"/>
    <property type="match status" value="2"/>
</dbReference>
<dbReference type="OrthoDB" id="676979at2759"/>
<keyword evidence="14 21" id="KW-0067">ATP-binding</keyword>
<evidence type="ECO:0000256" key="4">
    <source>
        <dbReference type="ARBA" id="ARBA00022475"/>
    </source>
</evidence>
<dbReference type="PROSITE" id="PS00108">
    <property type="entry name" value="PROTEIN_KINASE_ST"/>
    <property type="match status" value="1"/>
</dbReference>
<evidence type="ECO:0000256" key="8">
    <source>
        <dbReference type="ARBA" id="ARBA00022679"/>
    </source>
</evidence>
<dbReference type="FunFam" id="3.80.10.10:FF:000288">
    <property type="entry name" value="LRR receptor-like serine/threonine-protein kinase EFR"/>
    <property type="match status" value="1"/>
</dbReference>
<dbReference type="OMA" id="DRSKSAH"/>
<keyword evidence="4" id="KW-1003">Cell membrane</keyword>
<dbReference type="EC" id="2.7.11.1" evidence="3"/>
<keyword evidence="6" id="KW-0597">Phosphoprotein</keyword>
<dbReference type="GO" id="GO:0005524">
    <property type="term" value="F:ATP binding"/>
    <property type="evidence" value="ECO:0007669"/>
    <property type="project" value="UniProtKB-UniRule"/>
</dbReference>